<protein>
    <recommendedName>
        <fullName evidence="3">ParB/Sulfiredoxin domain-containing protein</fullName>
    </recommendedName>
</protein>
<name>A0A7W7K9X1_9SPHN</name>
<sequence>MIVYFDGTSYWLADGFHRTEAHRLIGASTILADVRQGTQRDAVLYSVGANASHGYRRTNADKRRSALRLLNDPEWSAWSDREIARRCGVSAPLVASLRPEADEVNPRAGDVRTFRKPDGTEAQMQVAAIGKSKPNLPLIAGRRAEKKPDLAFATCDEACVPTAARITGLSTRNITELARAGEIDGAVKDGGSWVMPTASLVQLVETSRSDEPAPATTPPPAPMVYDHEAGELRLAMVDTIDTITSWPSVDRALATWASSLGGALDEQAVARAADWLADFAARWPALAAQRNTRIARLSQETERHVA</sequence>
<keyword evidence="2" id="KW-1185">Reference proteome</keyword>
<dbReference type="Proteomes" id="UP000555448">
    <property type="component" value="Unassembled WGS sequence"/>
</dbReference>
<evidence type="ECO:0000313" key="1">
    <source>
        <dbReference type="EMBL" id="MBB4858283.1"/>
    </source>
</evidence>
<gene>
    <name evidence="1" type="ORF">HNO88_001602</name>
</gene>
<accession>A0A7W7K9X1</accession>
<evidence type="ECO:0008006" key="3">
    <source>
        <dbReference type="Google" id="ProtNLM"/>
    </source>
</evidence>
<comment type="caution">
    <text evidence="1">The sequence shown here is derived from an EMBL/GenBank/DDBJ whole genome shotgun (WGS) entry which is preliminary data.</text>
</comment>
<reference evidence="1 2" key="1">
    <citation type="submission" date="2020-08" db="EMBL/GenBank/DDBJ databases">
        <title>Functional genomics of gut bacteria from endangered species of beetles.</title>
        <authorList>
            <person name="Carlos-Shanley C."/>
        </authorList>
    </citation>
    <scope>NUCLEOTIDE SEQUENCE [LARGE SCALE GENOMIC DNA]</scope>
    <source>
        <strain evidence="1 2">S00245</strain>
    </source>
</reference>
<dbReference type="EMBL" id="JACHLR010000005">
    <property type="protein sequence ID" value="MBB4858283.1"/>
    <property type="molecule type" value="Genomic_DNA"/>
</dbReference>
<dbReference type="AlphaFoldDB" id="A0A7W7K9X1"/>
<evidence type="ECO:0000313" key="2">
    <source>
        <dbReference type="Proteomes" id="UP000555448"/>
    </source>
</evidence>
<organism evidence="1 2">
    <name type="scientific">Novosphingobium chloroacetimidivorans</name>
    <dbReference type="NCBI Taxonomy" id="1428314"/>
    <lineage>
        <taxon>Bacteria</taxon>
        <taxon>Pseudomonadati</taxon>
        <taxon>Pseudomonadota</taxon>
        <taxon>Alphaproteobacteria</taxon>
        <taxon>Sphingomonadales</taxon>
        <taxon>Sphingomonadaceae</taxon>
        <taxon>Novosphingobium</taxon>
    </lineage>
</organism>
<dbReference type="InterPro" id="IPR036086">
    <property type="entry name" value="ParB/Sulfiredoxin_sf"/>
</dbReference>
<proteinExistence type="predicted"/>
<dbReference type="SUPFAM" id="SSF110849">
    <property type="entry name" value="ParB/Sulfiredoxin"/>
    <property type="match status" value="1"/>
</dbReference>
<dbReference type="RefSeq" id="WP_221419889.1">
    <property type="nucleotide sequence ID" value="NZ_JACHLR010000005.1"/>
</dbReference>